<reference evidence="1 3" key="1">
    <citation type="submission" date="2016-03" db="EMBL/GenBank/DDBJ databases">
        <title>Complete genome of Aminobacter aminovorans KCTC 2477.</title>
        <authorList>
            <person name="Kim K.M."/>
        </authorList>
    </citation>
    <scope>NUCLEOTIDE SEQUENCE [LARGE SCALE GENOMIC DNA]</scope>
    <source>
        <strain evidence="1 3">KCTC 2477</strain>
    </source>
</reference>
<dbReference type="Gene3D" id="3.40.50.150">
    <property type="entry name" value="Vaccinia Virus protein VP39"/>
    <property type="match status" value="1"/>
</dbReference>
<dbReference type="Proteomes" id="UP000577697">
    <property type="component" value="Unassembled WGS sequence"/>
</dbReference>
<reference evidence="2 4" key="2">
    <citation type="submission" date="2020-08" db="EMBL/GenBank/DDBJ databases">
        <title>Genomic Encyclopedia of Type Strains, Phase IV (KMG-IV): sequencing the most valuable type-strain genomes for metagenomic binning, comparative biology and taxonomic classification.</title>
        <authorList>
            <person name="Goeker M."/>
        </authorList>
    </citation>
    <scope>NUCLEOTIDE SEQUENCE [LARGE SCALE GENOMIC DNA]</scope>
    <source>
        <strain evidence="2 4">DSM 10368</strain>
    </source>
</reference>
<dbReference type="EMBL" id="CP015005">
    <property type="protein sequence ID" value="AMS41483.1"/>
    <property type="molecule type" value="Genomic_DNA"/>
</dbReference>
<keyword evidence="2" id="KW-0489">Methyltransferase</keyword>
<evidence type="ECO:0000313" key="2">
    <source>
        <dbReference type="EMBL" id="MBB3704169.1"/>
    </source>
</evidence>
<accession>A0AAC8YNM7</accession>
<protein>
    <submittedName>
        <fullName evidence="2">SAM-dependent methyltransferase</fullName>
    </submittedName>
</protein>
<gene>
    <name evidence="1" type="ORF">AA2016_2558</name>
    <name evidence="2" type="ORF">FHS67_000463</name>
</gene>
<organism evidence="1 3">
    <name type="scientific">Aminobacter aminovorans</name>
    <name type="common">Chelatobacter heintzii</name>
    <dbReference type="NCBI Taxonomy" id="83263"/>
    <lineage>
        <taxon>Bacteria</taxon>
        <taxon>Pseudomonadati</taxon>
        <taxon>Pseudomonadota</taxon>
        <taxon>Alphaproteobacteria</taxon>
        <taxon>Hyphomicrobiales</taxon>
        <taxon>Phyllobacteriaceae</taxon>
        <taxon>Aminobacter</taxon>
    </lineage>
</organism>
<keyword evidence="4" id="KW-1185">Reference proteome</keyword>
<keyword evidence="2" id="KW-0808">Transferase</keyword>
<dbReference type="SUPFAM" id="SSF53335">
    <property type="entry name" value="S-adenosyl-L-methionine-dependent methyltransferases"/>
    <property type="match status" value="1"/>
</dbReference>
<name>A0AAC8YNM7_AMIAI</name>
<dbReference type="RefSeq" id="WP_208993687.1">
    <property type="nucleotide sequence ID" value="NZ_CP015005.1"/>
</dbReference>
<proteinExistence type="predicted"/>
<dbReference type="Proteomes" id="UP000075755">
    <property type="component" value="Chromosome"/>
</dbReference>
<evidence type="ECO:0000313" key="3">
    <source>
        <dbReference type="Proteomes" id="UP000075755"/>
    </source>
</evidence>
<dbReference type="EMBL" id="JACICB010000001">
    <property type="protein sequence ID" value="MBB3704169.1"/>
    <property type="molecule type" value="Genomic_DNA"/>
</dbReference>
<dbReference type="KEGG" id="aak:AA2016_2558"/>
<sequence>MKGDKEHWTRVADQWIAWARLPAHDAFWVYREGLTRFIGEGSGRALEVGCGEGRVARELKALGYRD</sequence>
<dbReference type="InterPro" id="IPR029063">
    <property type="entry name" value="SAM-dependent_MTases_sf"/>
</dbReference>
<dbReference type="GO" id="GO:0008168">
    <property type="term" value="F:methyltransferase activity"/>
    <property type="evidence" value="ECO:0007669"/>
    <property type="project" value="UniProtKB-KW"/>
</dbReference>
<evidence type="ECO:0000313" key="4">
    <source>
        <dbReference type="Proteomes" id="UP000577697"/>
    </source>
</evidence>
<dbReference type="AlphaFoldDB" id="A0AAC8YNM7"/>
<dbReference type="GO" id="GO:0032259">
    <property type="term" value="P:methylation"/>
    <property type="evidence" value="ECO:0007669"/>
    <property type="project" value="UniProtKB-KW"/>
</dbReference>
<evidence type="ECO:0000313" key="1">
    <source>
        <dbReference type="EMBL" id="AMS41483.1"/>
    </source>
</evidence>